<proteinExistence type="predicted"/>
<gene>
    <name evidence="10" type="primary">cls</name>
    <name evidence="10" type="ORF">EAH74_17030</name>
</gene>
<keyword evidence="5" id="KW-0677">Repeat</keyword>
<evidence type="ECO:0000313" key="11">
    <source>
        <dbReference type="Proteomes" id="UP000320914"/>
    </source>
</evidence>
<dbReference type="Pfam" id="PF13091">
    <property type="entry name" value="PLDc_2"/>
    <property type="match status" value="2"/>
</dbReference>
<sequence>MNLLTRCKGACIALVLGVVVLLTFVIGSSALPRIVPDMARAPSAPVQLDGINGPLSAERSKAILDRLKSTGAETNIFDVHLAIEESVAGSPLTEGNKIDLLQDGPSTYQSMIKAIEAARDHINMETYILDDDEVGQRFSAALIAQQQKGVQVNLIRDSIGTLGTPSAFFSRLTDAGIKVLEYNPVNPATAKVGWDVNQRDHRKLLIVDGRIAFLGGINISSVYSGGSFSAHSKTRPTGELPWRDTDLRIEGPVVADLQKLFIGTWTTQKGEPLAARHYFPPQERKGTEVIRAIGSSPDEPFSQIYATLISALHSAQTEIWLTNAYFVPDPQLLAALKEAAARGVDVKLVLPSSTDSWLVFHAGRAYYRELLEANVKLYERRDALLHVKTAVIDGVWSTVGSTNLDWRSFLHNDEVNVVVLGTGFGKKMQAAFMADLAKSKEIKLEKWQRRSLASRAKEQMGRLWGYWL</sequence>
<dbReference type="CDD" id="cd09159">
    <property type="entry name" value="PLDc_ybhO_like_2"/>
    <property type="match status" value="1"/>
</dbReference>
<dbReference type="SUPFAM" id="SSF56024">
    <property type="entry name" value="Phospholipase D/nuclease"/>
    <property type="match status" value="2"/>
</dbReference>
<keyword evidence="2" id="KW-1003">Cell membrane</keyword>
<dbReference type="GO" id="GO:0008808">
    <property type="term" value="F:cardiolipin synthase activity"/>
    <property type="evidence" value="ECO:0007669"/>
    <property type="project" value="UniProtKB-UniRule"/>
</dbReference>
<dbReference type="InterPro" id="IPR025202">
    <property type="entry name" value="PLD-like_dom"/>
</dbReference>
<dbReference type="GO" id="GO:0032049">
    <property type="term" value="P:cardiolipin biosynthetic process"/>
    <property type="evidence" value="ECO:0007669"/>
    <property type="project" value="UniProtKB-UniRule"/>
</dbReference>
<dbReference type="InterPro" id="IPR022924">
    <property type="entry name" value="Cardiolipin_synthase"/>
</dbReference>
<comment type="subcellular location">
    <subcellularLocation>
        <location evidence="1">Cell membrane</location>
    </subcellularLocation>
</comment>
<dbReference type="InterPro" id="IPR001736">
    <property type="entry name" value="PLipase_D/transphosphatidylase"/>
</dbReference>
<dbReference type="GO" id="GO:0005886">
    <property type="term" value="C:plasma membrane"/>
    <property type="evidence" value="ECO:0007669"/>
    <property type="project" value="UniProtKB-SubCell"/>
</dbReference>
<evidence type="ECO:0000256" key="3">
    <source>
        <dbReference type="ARBA" id="ARBA00022679"/>
    </source>
</evidence>
<evidence type="ECO:0000256" key="4">
    <source>
        <dbReference type="ARBA" id="ARBA00022692"/>
    </source>
</evidence>
<keyword evidence="4" id="KW-0812">Transmembrane</keyword>
<dbReference type="AlphaFoldDB" id="A0A502I969"/>
<evidence type="ECO:0000256" key="7">
    <source>
        <dbReference type="ARBA" id="ARBA00023136"/>
    </source>
</evidence>
<accession>A0A502I969</accession>
<evidence type="ECO:0000313" key="10">
    <source>
        <dbReference type="EMBL" id="TPG82584.1"/>
    </source>
</evidence>
<reference evidence="10 11" key="1">
    <citation type="journal article" date="2019" name="Environ. Microbiol.">
        <title>Species interactions and distinct microbial communities in high Arctic permafrost affected cryosols are associated with the CH4 and CO2 gas fluxes.</title>
        <authorList>
            <person name="Altshuler I."/>
            <person name="Hamel J."/>
            <person name="Turney S."/>
            <person name="Magnuson E."/>
            <person name="Levesque R."/>
            <person name="Greer C."/>
            <person name="Whyte L.G."/>
        </authorList>
    </citation>
    <scope>NUCLEOTIDE SEQUENCE [LARGE SCALE GENOMIC DNA]</scope>
    <source>
        <strain evidence="10 11">OWC5</strain>
    </source>
</reference>
<dbReference type="CDD" id="cd09110">
    <property type="entry name" value="PLDc_CLS_1"/>
    <property type="match status" value="1"/>
</dbReference>
<dbReference type="PANTHER" id="PTHR21248">
    <property type="entry name" value="CARDIOLIPIN SYNTHASE"/>
    <property type="match status" value="1"/>
</dbReference>
<organism evidence="10 11">
    <name type="scientific">Pseudomonas mandelii</name>
    <dbReference type="NCBI Taxonomy" id="75612"/>
    <lineage>
        <taxon>Bacteria</taxon>
        <taxon>Pseudomonadati</taxon>
        <taxon>Pseudomonadota</taxon>
        <taxon>Gammaproteobacteria</taxon>
        <taxon>Pseudomonadales</taxon>
        <taxon>Pseudomonadaceae</taxon>
        <taxon>Pseudomonas</taxon>
    </lineage>
</organism>
<dbReference type="Gene3D" id="3.30.870.10">
    <property type="entry name" value="Endonuclease Chain A"/>
    <property type="match status" value="2"/>
</dbReference>
<protein>
    <recommendedName>
        <fullName evidence="8">Cardiolipin synthase</fullName>
        <ecNumber evidence="8">2.7.8.-</ecNumber>
    </recommendedName>
</protein>
<keyword evidence="6" id="KW-1133">Transmembrane helix</keyword>
<keyword evidence="7" id="KW-0472">Membrane</keyword>
<evidence type="ECO:0000256" key="5">
    <source>
        <dbReference type="ARBA" id="ARBA00022737"/>
    </source>
</evidence>
<evidence type="ECO:0000256" key="8">
    <source>
        <dbReference type="NCBIfam" id="TIGR04265"/>
    </source>
</evidence>
<evidence type="ECO:0000259" key="9">
    <source>
        <dbReference type="PROSITE" id="PS50035"/>
    </source>
</evidence>
<dbReference type="EMBL" id="RCZA01000007">
    <property type="protein sequence ID" value="TPG82584.1"/>
    <property type="molecule type" value="Genomic_DNA"/>
</dbReference>
<feature type="domain" description="PLD phosphodiesterase" evidence="9">
    <location>
        <begin position="196"/>
        <end position="223"/>
    </location>
</feature>
<name>A0A502I969_9PSED</name>
<dbReference type="SMART" id="SM00155">
    <property type="entry name" value="PLDc"/>
    <property type="match status" value="2"/>
</dbReference>
<dbReference type="Proteomes" id="UP000320914">
    <property type="component" value="Unassembled WGS sequence"/>
</dbReference>
<comment type="caution">
    <text evidence="10">The sequence shown here is derived from an EMBL/GenBank/DDBJ whole genome shotgun (WGS) entry which is preliminary data.</text>
</comment>
<dbReference type="PANTHER" id="PTHR21248:SF22">
    <property type="entry name" value="PHOSPHOLIPASE D"/>
    <property type="match status" value="1"/>
</dbReference>
<evidence type="ECO:0000256" key="1">
    <source>
        <dbReference type="ARBA" id="ARBA00004236"/>
    </source>
</evidence>
<dbReference type="PROSITE" id="PS50035">
    <property type="entry name" value="PLD"/>
    <property type="match status" value="2"/>
</dbReference>
<dbReference type="NCBIfam" id="TIGR04265">
    <property type="entry name" value="bac_cardiolipin"/>
    <property type="match status" value="1"/>
</dbReference>
<evidence type="ECO:0000256" key="6">
    <source>
        <dbReference type="ARBA" id="ARBA00022989"/>
    </source>
</evidence>
<evidence type="ECO:0000256" key="2">
    <source>
        <dbReference type="ARBA" id="ARBA00022475"/>
    </source>
</evidence>
<dbReference type="EC" id="2.7.8.-" evidence="8"/>
<keyword evidence="3" id="KW-0808">Transferase</keyword>
<feature type="domain" description="PLD phosphodiesterase" evidence="9">
    <location>
        <begin position="381"/>
        <end position="408"/>
    </location>
</feature>